<feature type="transmembrane region" description="Helical" evidence="3">
    <location>
        <begin position="7"/>
        <end position="27"/>
    </location>
</feature>
<reference evidence="4 5" key="1">
    <citation type="submission" date="2018-08" db="EMBL/GenBank/DDBJ databases">
        <title>The multiple taxonomic identification of Sphingomonas gilva.</title>
        <authorList>
            <person name="Zhu D."/>
            <person name="Zheng S."/>
        </authorList>
    </citation>
    <scope>NUCLEOTIDE SEQUENCE [LARGE SCALE GENOMIC DNA]</scope>
    <source>
        <strain evidence="4 5">ZDH117</strain>
    </source>
</reference>
<dbReference type="PIRSF" id="PIRSF011396">
    <property type="entry name" value="Trp_halogenase"/>
    <property type="match status" value="1"/>
</dbReference>
<dbReference type="GO" id="GO:0000166">
    <property type="term" value="F:nucleotide binding"/>
    <property type="evidence" value="ECO:0007669"/>
    <property type="project" value="UniProtKB-KW"/>
</dbReference>
<evidence type="ECO:0000256" key="3">
    <source>
        <dbReference type="SAM" id="Phobius"/>
    </source>
</evidence>
<dbReference type="AlphaFoldDB" id="A0A396RV20"/>
<comment type="caution">
    <text evidence="4">The sequence shown here is derived from an EMBL/GenBank/DDBJ whole genome shotgun (WGS) entry which is preliminary data.</text>
</comment>
<name>A0A396RV20_9SPHN</name>
<evidence type="ECO:0000256" key="1">
    <source>
        <dbReference type="PIRSR" id="PIRSR011396-1"/>
    </source>
</evidence>
<organism evidence="4 5">
    <name type="scientific">Sphingomonas gilva</name>
    <dbReference type="NCBI Taxonomy" id="2305907"/>
    <lineage>
        <taxon>Bacteria</taxon>
        <taxon>Pseudomonadati</taxon>
        <taxon>Pseudomonadota</taxon>
        <taxon>Alphaproteobacteria</taxon>
        <taxon>Sphingomonadales</taxon>
        <taxon>Sphingomonadaceae</taxon>
        <taxon>Sphingomonas</taxon>
    </lineage>
</organism>
<dbReference type="PANTHER" id="PTHR43747:SF4">
    <property type="entry name" value="FLAVIN-DEPENDENT TRYPTOPHAN HALOGENASE"/>
    <property type="match status" value="1"/>
</dbReference>
<feature type="binding site" evidence="2">
    <location>
        <begin position="12"/>
        <end position="15"/>
    </location>
    <ligand>
        <name>FAD</name>
        <dbReference type="ChEBI" id="CHEBI:57692"/>
    </ligand>
</feature>
<dbReference type="InterPro" id="IPR050816">
    <property type="entry name" value="Flavin-dep_Halogenase_NPB"/>
</dbReference>
<accession>A0A396RV20</accession>
<proteinExistence type="predicted"/>
<dbReference type="Pfam" id="PF04820">
    <property type="entry name" value="Trp_halogenase"/>
    <property type="match status" value="1"/>
</dbReference>
<feature type="binding site" evidence="2">
    <location>
        <position position="333"/>
    </location>
    <ligand>
        <name>FAD</name>
        <dbReference type="ChEBI" id="CHEBI:57692"/>
    </ligand>
</feature>
<keyword evidence="2" id="KW-0285">Flavoprotein</keyword>
<keyword evidence="2" id="KW-0274">FAD</keyword>
<evidence type="ECO:0000313" key="5">
    <source>
        <dbReference type="Proteomes" id="UP000266693"/>
    </source>
</evidence>
<evidence type="ECO:0000313" key="4">
    <source>
        <dbReference type="EMBL" id="RHW17521.1"/>
    </source>
</evidence>
<sequence>MQQLRRILIAGGGSAGWMTAALLAKLFQGLYEITLVESEEIGTVGVGEATIPAIKKYNELLGLDENEFLQRTQGTFKLGIQFNDWWRKGESYIHGFGVIGQDLGWLRCHQYWLKMRAQGRASDFANFSINTAAALENKFMRAKPDMGESPIGHIANAFHFDAGLYARFLSGYAQERGVRRREGKIAGVALRNEDGFVKSVTMDDGEVIEADFFVDCSGFRGLIIEQAMKTGYEDWTHWLPCDRAIAVPCERSADFTPYTRSTAREAGWQWRIPLQHRTGNGHVYSSKYIDDNAAERVLLDNLDGEQRADPLRLRFVTGKRKRIWNRNCVAVGLAAGFMEPLESTSLHLIQSSVIRMVRLLPDAGFDQAGIDEFNRQTDFEYERIRDFIILHYKATERNDTPFWDYCRTMEVPATLQRKMNLFAANGRIFREDEELFSEESWIQVFLGQGVIPRGYDPLVDIKSDAQVAQFLGNIEAVIAKCVRLMPSHADFVAKTCPAPA</sequence>
<keyword evidence="2" id="KW-0547">Nucleotide-binding</keyword>
<dbReference type="GO" id="GO:0004497">
    <property type="term" value="F:monooxygenase activity"/>
    <property type="evidence" value="ECO:0007669"/>
    <property type="project" value="InterPro"/>
</dbReference>
<keyword evidence="3" id="KW-0472">Membrane</keyword>
<evidence type="ECO:0000256" key="2">
    <source>
        <dbReference type="PIRSR" id="PIRSR011396-2"/>
    </source>
</evidence>
<keyword evidence="3" id="KW-1133">Transmembrane helix</keyword>
<dbReference type="InterPro" id="IPR006905">
    <property type="entry name" value="Flavin_halogenase"/>
</dbReference>
<keyword evidence="5" id="KW-1185">Reference proteome</keyword>
<feature type="binding site" evidence="2">
    <location>
        <position position="77"/>
    </location>
    <ligand>
        <name>7-chloro-L-tryptophan</name>
        <dbReference type="ChEBI" id="CHEBI:58713"/>
    </ligand>
</feature>
<gene>
    <name evidence="4" type="ORF">D1610_11090</name>
</gene>
<feature type="binding site" evidence="2">
    <location>
        <position position="342"/>
    </location>
    <ligand>
        <name>L-tryptophan</name>
        <dbReference type="ChEBI" id="CHEBI:57912"/>
    </ligand>
</feature>
<feature type="active site" evidence="1">
    <location>
        <position position="77"/>
    </location>
</feature>
<dbReference type="InterPro" id="IPR033856">
    <property type="entry name" value="Trp_halogen"/>
</dbReference>
<dbReference type="PANTHER" id="PTHR43747">
    <property type="entry name" value="FAD-BINDING PROTEIN"/>
    <property type="match status" value="1"/>
</dbReference>
<dbReference type="InterPro" id="IPR036188">
    <property type="entry name" value="FAD/NAD-bd_sf"/>
</dbReference>
<dbReference type="EMBL" id="QWLV01000004">
    <property type="protein sequence ID" value="RHW17521.1"/>
    <property type="molecule type" value="Genomic_DNA"/>
</dbReference>
<dbReference type="Proteomes" id="UP000266693">
    <property type="component" value="Unassembled WGS sequence"/>
</dbReference>
<dbReference type="SUPFAM" id="SSF51905">
    <property type="entry name" value="FAD/NAD(P)-binding domain"/>
    <property type="match status" value="1"/>
</dbReference>
<dbReference type="OrthoDB" id="462203at2"/>
<dbReference type="Gene3D" id="3.50.50.60">
    <property type="entry name" value="FAD/NAD(P)-binding domain"/>
    <property type="match status" value="1"/>
</dbReference>
<protein>
    <submittedName>
        <fullName evidence="4">Tryptophan 7-halogenase</fullName>
    </submittedName>
</protein>
<keyword evidence="3" id="KW-0812">Transmembrane</keyword>